<gene>
    <name evidence="7" type="ORF">ABEB36_013624</name>
</gene>
<sequence>MVIMAVLKSLIVIHILIFIVLTVESNANSLTVQNKLEQEKTDSVTVPNEDVSCPGCPQFLNKTDKIAYELLLTALRHIESERKYKHIIIYIRKLQQQVVAGMKYILVIDVAQTICKNDSDSRICPIDLSVEPLICEVQFLEQSWIRKGKHIIKNNCTQSQEFEPYDESTRIAFNKFLAKYNKKYQDDREYNYRLNVFRHNLAKIEKLNKEAHGTVIYGINEFADLTDEEFSQLYGYKPNLRNKRGLSFAHTQILQIQLPTGLDCRIKDTTPMVKKDTIEHIEMIEHTI</sequence>
<keyword evidence="8" id="KW-1185">Reference proteome</keyword>
<dbReference type="Gene3D" id="1.10.287.2250">
    <property type="match status" value="1"/>
</dbReference>
<dbReference type="Gene3D" id="3.10.450.10">
    <property type="match status" value="1"/>
</dbReference>
<evidence type="ECO:0000256" key="4">
    <source>
        <dbReference type="SAM" id="SignalP"/>
    </source>
</evidence>
<dbReference type="Pfam" id="PF00031">
    <property type="entry name" value="Cystatin"/>
    <property type="match status" value="1"/>
</dbReference>
<dbReference type="InterPro" id="IPR018073">
    <property type="entry name" value="Prot_inh_cystat_CS"/>
</dbReference>
<feature type="domain" description="Cathepsin propeptide inhibitor" evidence="6">
    <location>
        <begin position="173"/>
        <end position="230"/>
    </location>
</feature>
<organism evidence="7 8">
    <name type="scientific">Hypothenemus hampei</name>
    <name type="common">Coffee berry borer</name>
    <dbReference type="NCBI Taxonomy" id="57062"/>
    <lineage>
        <taxon>Eukaryota</taxon>
        <taxon>Metazoa</taxon>
        <taxon>Ecdysozoa</taxon>
        <taxon>Arthropoda</taxon>
        <taxon>Hexapoda</taxon>
        <taxon>Insecta</taxon>
        <taxon>Pterygota</taxon>
        <taxon>Neoptera</taxon>
        <taxon>Endopterygota</taxon>
        <taxon>Coleoptera</taxon>
        <taxon>Polyphaga</taxon>
        <taxon>Cucujiformia</taxon>
        <taxon>Curculionidae</taxon>
        <taxon>Scolytinae</taxon>
        <taxon>Hypothenemus</taxon>
    </lineage>
</organism>
<comment type="caution">
    <text evidence="7">The sequence shown here is derived from an EMBL/GenBank/DDBJ whole genome shotgun (WGS) entry which is preliminary data.</text>
</comment>
<dbReference type="Proteomes" id="UP001566132">
    <property type="component" value="Unassembled WGS sequence"/>
</dbReference>
<dbReference type="InterPro" id="IPR046350">
    <property type="entry name" value="Cystatin_sf"/>
</dbReference>
<dbReference type="SMART" id="SM00848">
    <property type="entry name" value="Inhibitor_I29"/>
    <property type="match status" value="1"/>
</dbReference>
<evidence type="ECO:0000256" key="1">
    <source>
        <dbReference type="ARBA" id="ARBA00009403"/>
    </source>
</evidence>
<dbReference type="InterPro" id="IPR013201">
    <property type="entry name" value="Prot_inhib_I29"/>
</dbReference>
<dbReference type="SUPFAM" id="SSF54403">
    <property type="entry name" value="Cystatin/monellin"/>
    <property type="match status" value="1"/>
</dbReference>
<proteinExistence type="inferred from homology"/>
<dbReference type="EMBL" id="JBDJPC010000011">
    <property type="protein sequence ID" value="KAL1489682.1"/>
    <property type="molecule type" value="Genomic_DNA"/>
</dbReference>
<dbReference type="PROSITE" id="PS00287">
    <property type="entry name" value="CYSTATIN"/>
    <property type="match status" value="1"/>
</dbReference>
<evidence type="ECO:0000259" key="5">
    <source>
        <dbReference type="SMART" id="SM00043"/>
    </source>
</evidence>
<reference evidence="7 8" key="1">
    <citation type="submission" date="2024-05" db="EMBL/GenBank/DDBJ databases">
        <title>Genetic variation in Jamaican populations of the coffee berry borer (Hypothenemus hampei).</title>
        <authorList>
            <person name="Errbii M."/>
            <person name="Myrie A."/>
        </authorList>
    </citation>
    <scope>NUCLEOTIDE SEQUENCE [LARGE SCALE GENOMIC DNA]</scope>
    <source>
        <strain evidence="7">JA-Hopewell-2020-01-JO</strain>
        <tissue evidence="7">Whole body</tissue>
    </source>
</reference>
<evidence type="ECO:0000313" key="8">
    <source>
        <dbReference type="Proteomes" id="UP001566132"/>
    </source>
</evidence>
<dbReference type="GO" id="GO:0004869">
    <property type="term" value="F:cysteine-type endopeptidase inhibitor activity"/>
    <property type="evidence" value="ECO:0007669"/>
    <property type="project" value="UniProtKB-KW"/>
</dbReference>
<evidence type="ECO:0000256" key="2">
    <source>
        <dbReference type="ARBA" id="ARBA00022690"/>
    </source>
</evidence>
<keyword evidence="3" id="KW-0789">Thiol protease inhibitor</keyword>
<feature type="domain" description="Cystatin" evidence="5">
    <location>
        <begin position="52"/>
        <end position="157"/>
    </location>
</feature>
<protein>
    <recommendedName>
        <fullName evidence="9">Cystatin domain-containing protein</fullName>
    </recommendedName>
</protein>
<feature type="signal peptide" evidence="4">
    <location>
        <begin position="1"/>
        <end position="27"/>
    </location>
</feature>
<dbReference type="SUPFAM" id="SSF54001">
    <property type="entry name" value="Cysteine proteinases"/>
    <property type="match status" value="1"/>
</dbReference>
<feature type="chain" id="PRO_5044882160" description="Cystatin domain-containing protein" evidence="4">
    <location>
        <begin position="28"/>
        <end position="288"/>
    </location>
</feature>
<keyword evidence="4" id="KW-0732">Signal</keyword>
<dbReference type="CDD" id="cd00042">
    <property type="entry name" value="CY"/>
    <property type="match status" value="1"/>
</dbReference>
<dbReference type="PANTHER" id="PTHR46186:SF2">
    <property type="entry name" value="CYSTATIN"/>
    <property type="match status" value="1"/>
</dbReference>
<dbReference type="PANTHER" id="PTHR46186">
    <property type="entry name" value="CYSTATIN"/>
    <property type="match status" value="1"/>
</dbReference>
<dbReference type="InterPro" id="IPR000010">
    <property type="entry name" value="Cystatin_dom"/>
</dbReference>
<evidence type="ECO:0000313" key="7">
    <source>
        <dbReference type="EMBL" id="KAL1489682.1"/>
    </source>
</evidence>
<name>A0ABD1E4R5_HYPHA</name>
<dbReference type="AlphaFoldDB" id="A0ABD1E4R5"/>
<keyword evidence="2" id="KW-0646">Protease inhibitor</keyword>
<evidence type="ECO:0000256" key="3">
    <source>
        <dbReference type="ARBA" id="ARBA00022704"/>
    </source>
</evidence>
<dbReference type="InterPro" id="IPR038765">
    <property type="entry name" value="Papain-like_cys_pep_sf"/>
</dbReference>
<evidence type="ECO:0008006" key="9">
    <source>
        <dbReference type="Google" id="ProtNLM"/>
    </source>
</evidence>
<dbReference type="SMART" id="SM00043">
    <property type="entry name" value="CY"/>
    <property type="match status" value="1"/>
</dbReference>
<accession>A0ABD1E4R5</accession>
<evidence type="ECO:0000259" key="6">
    <source>
        <dbReference type="SMART" id="SM00848"/>
    </source>
</evidence>
<dbReference type="Pfam" id="PF08246">
    <property type="entry name" value="Inhibitor_I29"/>
    <property type="match status" value="1"/>
</dbReference>
<comment type="similarity">
    <text evidence="1">Belongs to the cystatin family.</text>
</comment>